<dbReference type="AlphaFoldDB" id="A0A252BEC9"/>
<reference evidence="2 3" key="1">
    <citation type="submission" date="2014-06" db="EMBL/GenBank/DDBJ databases">
        <authorList>
            <person name="Ju J."/>
            <person name="Zhang J."/>
        </authorList>
    </citation>
    <scope>NUCLEOTIDE SEQUENCE [LARGE SCALE GENOMIC DNA]</scope>
    <source>
        <strain evidence="2">DmW_048</strain>
    </source>
</reference>
<accession>A0A252BEC9</accession>
<comment type="caution">
    <text evidence="2">The sequence shown here is derived from an EMBL/GenBank/DDBJ whole genome shotgun (WGS) entry which is preliminary data.</text>
</comment>
<evidence type="ECO:0000313" key="2">
    <source>
        <dbReference type="EMBL" id="OUJ02747.1"/>
    </source>
</evidence>
<feature type="region of interest" description="Disordered" evidence="1">
    <location>
        <begin position="1"/>
        <end position="37"/>
    </location>
</feature>
<protein>
    <submittedName>
        <fullName evidence="2">Uncharacterized protein</fullName>
    </submittedName>
</protein>
<dbReference type="EMBL" id="JOOY01000020">
    <property type="protein sequence ID" value="OUJ02747.1"/>
    <property type="molecule type" value="Genomic_DNA"/>
</dbReference>
<gene>
    <name evidence="2" type="ORF">HK15_04530</name>
</gene>
<feature type="compositionally biased region" description="Gly residues" evidence="1">
    <location>
        <begin position="21"/>
        <end position="33"/>
    </location>
</feature>
<evidence type="ECO:0000256" key="1">
    <source>
        <dbReference type="SAM" id="MobiDB-lite"/>
    </source>
</evidence>
<sequence length="73" mass="7814">MPHSWQFHVSQPSKATTREGGCLGVGRGQGHGQAGSQVILHRKGKGRRTGWPVPAATFPPAFDQECVSTFIVS</sequence>
<proteinExistence type="predicted"/>
<evidence type="ECO:0000313" key="3">
    <source>
        <dbReference type="Proteomes" id="UP000194999"/>
    </source>
</evidence>
<dbReference type="Proteomes" id="UP000194999">
    <property type="component" value="Unassembled WGS sequence"/>
</dbReference>
<name>A0A252BEC9_9PROT</name>
<organism evidence="2 3">
    <name type="scientific">Acetobacter orientalis</name>
    <dbReference type="NCBI Taxonomy" id="146474"/>
    <lineage>
        <taxon>Bacteria</taxon>
        <taxon>Pseudomonadati</taxon>
        <taxon>Pseudomonadota</taxon>
        <taxon>Alphaproteobacteria</taxon>
        <taxon>Acetobacterales</taxon>
        <taxon>Acetobacteraceae</taxon>
        <taxon>Acetobacter</taxon>
    </lineage>
</organism>